<evidence type="ECO:0000256" key="8">
    <source>
        <dbReference type="HAMAP-Rule" id="MF_01309"/>
    </source>
</evidence>
<evidence type="ECO:0000256" key="1">
    <source>
        <dbReference type="ARBA" id="ARBA00010761"/>
    </source>
</evidence>
<dbReference type="Gene3D" id="3.30.300.20">
    <property type="match status" value="1"/>
</dbReference>
<comment type="function">
    <text evidence="6 8">Binds the lower part of the 30S subunit head. Binds mRNA in the 70S ribosome, positioning it for translation.</text>
</comment>
<dbReference type="Gene3D" id="3.30.1140.32">
    <property type="entry name" value="Ribosomal protein S3, C-terminal domain"/>
    <property type="match status" value="1"/>
</dbReference>
<dbReference type="Proteomes" id="UP000230214">
    <property type="component" value="Unassembled WGS sequence"/>
</dbReference>
<evidence type="ECO:0000256" key="6">
    <source>
        <dbReference type="ARBA" id="ARBA00024998"/>
    </source>
</evidence>
<dbReference type="GO" id="GO:0019843">
    <property type="term" value="F:rRNA binding"/>
    <property type="evidence" value="ECO:0007669"/>
    <property type="project" value="UniProtKB-UniRule"/>
</dbReference>
<accession>A0A2H0RCB2</accession>
<comment type="caution">
    <text evidence="10">The sequence shown here is derived from an EMBL/GenBank/DDBJ whole genome shotgun (WGS) entry which is preliminary data.</text>
</comment>
<dbReference type="InterPro" id="IPR001351">
    <property type="entry name" value="Ribosomal_uS3_C"/>
</dbReference>
<comment type="subunit">
    <text evidence="8">Part of the 30S ribosomal subunit. Forms a tight complex with proteins S10 and S14.</text>
</comment>
<dbReference type="InterPro" id="IPR057258">
    <property type="entry name" value="Ribosomal_uS3"/>
</dbReference>
<evidence type="ECO:0000256" key="2">
    <source>
        <dbReference type="ARBA" id="ARBA00022730"/>
    </source>
</evidence>
<dbReference type="PANTHER" id="PTHR11760:SF19">
    <property type="entry name" value="SMALL RIBOSOMAL SUBUNIT PROTEIN US3C"/>
    <property type="match status" value="1"/>
</dbReference>
<dbReference type="GO" id="GO:0022627">
    <property type="term" value="C:cytosolic small ribosomal subunit"/>
    <property type="evidence" value="ECO:0007669"/>
    <property type="project" value="TreeGrafter"/>
</dbReference>
<dbReference type="CDD" id="cd02412">
    <property type="entry name" value="KH-II_30S_S3"/>
    <property type="match status" value="1"/>
</dbReference>
<dbReference type="InterPro" id="IPR005704">
    <property type="entry name" value="Ribosomal_uS3_bac-typ"/>
</dbReference>
<dbReference type="SUPFAM" id="SSF54814">
    <property type="entry name" value="Prokaryotic type KH domain (KH-domain type II)"/>
    <property type="match status" value="1"/>
</dbReference>
<dbReference type="InterPro" id="IPR004044">
    <property type="entry name" value="KH_dom_type_2"/>
</dbReference>
<organism evidence="10 11">
    <name type="scientific">candidate division WWE3 bacterium CG10_big_fil_rev_8_21_14_0_10_32_10</name>
    <dbReference type="NCBI Taxonomy" id="1975090"/>
    <lineage>
        <taxon>Bacteria</taxon>
        <taxon>Katanobacteria</taxon>
    </lineage>
</organism>
<evidence type="ECO:0000313" key="11">
    <source>
        <dbReference type="Proteomes" id="UP000230214"/>
    </source>
</evidence>
<proteinExistence type="inferred from homology"/>
<feature type="domain" description="KH type-2" evidence="9">
    <location>
        <begin position="39"/>
        <end position="107"/>
    </location>
</feature>
<keyword evidence="4 8" id="KW-0689">Ribosomal protein</keyword>
<dbReference type="EMBL" id="PCXU01000013">
    <property type="protein sequence ID" value="PIR43684.1"/>
    <property type="molecule type" value="Genomic_DNA"/>
</dbReference>
<dbReference type="Pfam" id="PF07650">
    <property type="entry name" value="KH_2"/>
    <property type="match status" value="1"/>
</dbReference>
<sequence length="205" mass="22813">MGNKINTIGFRIGITKDWKSNWFASGKDYGKNVIEDNKIRNFLRKRLSNASLEEIIIERSINEITIILKVARPGFVIGRGGAGVTLLKEELSKYTKDKISLNVEEVKKPETSAVLVADSITNQIERRIHYKRAVLSSISKARDNGVKGIKIIISGVLSGANTISRSEEYKEGSIPQTTLKADIDYGEKPAVTTYGVIGVRVWIYK</sequence>
<reference evidence="10 11" key="1">
    <citation type="submission" date="2017-09" db="EMBL/GenBank/DDBJ databases">
        <title>Depth-based differentiation of microbial function through sediment-hosted aquifers and enrichment of novel symbionts in the deep terrestrial subsurface.</title>
        <authorList>
            <person name="Probst A.J."/>
            <person name="Ladd B."/>
            <person name="Jarett J.K."/>
            <person name="Geller-Mcgrath D.E."/>
            <person name="Sieber C.M."/>
            <person name="Emerson J.B."/>
            <person name="Anantharaman K."/>
            <person name="Thomas B.C."/>
            <person name="Malmstrom R."/>
            <person name="Stieglmeier M."/>
            <person name="Klingl A."/>
            <person name="Woyke T."/>
            <person name="Ryan C.M."/>
            <person name="Banfield J.F."/>
        </authorList>
    </citation>
    <scope>NUCLEOTIDE SEQUENCE [LARGE SCALE GENOMIC DNA]</scope>
    <source>
        <strain evidence="10">CG10_big_fil_rev_8_21_14_0_10_32_10</strain>
    </source>
</reference>
<dbReference type="InterPro" id="IPR009019">
    <property type="entry name" value="KH_sf_prok-type"/>
</dbReference>
<dbReference type="InterPro" id="IPR004087">
    <property type="entry name" value="KH_dom"/>
</dbReference>
<evidence type="ECO:0000256" key="3">
    <source>
        <dbReference type="ARBA" id="ARBA00022884"/>
    </source>
</evidence>
<dbReference type="AlphaFoldDB" id="A0A2H0RCB2"/>
<keyword evidence="2 8" id="KW-0699">rRNA-binding</keyword>
<evidence type="ECO:0000256" key="4">
    <source>
        <dbReference type="ARBA" id="ARBA00022980"/>
    </source>
</evidence>
<dbReference type="GO" id="GO:0006412">
    <property type="term" value="P:translation"/>
    <property type="evidence" value="ECO:0007669"/>
    <property type="project" value="UniProtKB-UniRule"/>
</dbReference>
<gene>
    <name evidence="8" type="primary">rpsC</name>
    <name evidence="10" type="ORF">COV24_01345</name>
</gene>
<dbReference type="FunFam" id="3.30.300.20:FF:000001">
    <property type="entry name" value="30S ribosomal protein S3"/>
    <property type="match status" value="1"/>
</dbReference>
<dbReference type="PROSITE" id="PS50823">
    <property type="entry name" value="KH_TYPE_2"/>
    <property type="match status" value="1"/>
</dbReference>
<dbReference type="GO" id="GO:0003729">
    <property type="term" value="F:mRNA binding"/>
    <property type="evidence" value="ECO:0007669"/>
    <property type="project" value="UniProtKB-UniRule"/>
</dbReference>
<protein>
    <recommendedName>
        <fullName evidence="7 8">Small ribosomal subunit protein uS3</fullName>
    </recommendedName>
</protein>
<dbReference type="HAMAP" id="MF_01309_B">
    <property type="entry name" value="Ribosomal_uS3_B"/>
    <property type="match status" value="1"/>
</dbReference>
<dbReference type="InterPro" id="IPR015946">
    <property type="entry name" value="KH_dom-like_a/b"/>
</dbReference>
<dbReference type="InterPro" id="IPR036419">
    <property type="entry name" value="Ribosomal_S3_C_sf"/>
</dbReference>
<dbReference type="GO" id="GO:0003735">
    <property type="term" value="F:structural constituent of ribosome"/>
    <property type="evidence" value="ECO:0007669"/>
    <property type="project" value="InterPro"/>
</dbReference>
<dbReference type="NCBIfam" id="TIGR01009">
    <property type="entry name" value="rpsC_bact"/>
    <property type="match status" value="1"/>
</dbReference>
<keyword evidence="3 8" id="KW-0694">RNA-binding</keyword>
<keyword evidence="5 8" id="KW-0687">Ribonucleoprotein</keyword>
<evidence type="ECO:0000313" key="10">
    <source>
        <dbReference type="EMBL" id="PIR43684.1"/>
    </source>
</evidence>
<dbReference type="Pfam" id="PF00189">
    <property type="entry name" value="Ribosomal_S3_C"/>
    <property type="match status" value="1"/>
</dbReference>
<dbReference type="SUPFAM" id="SSF54821">
    <property type="entry name" value="Ribosomal protein S3 C-terminal domain"/>
    <property type="match status" value="1"/>
</dbReference>
<evidence type="ECO:0000256" key="5">
    <source>
        <dbReference type="ARBA" id="ARBA00023274"/>
    </source>
</evidence>
<dbReference type="SMART" id="SM00322">
    <property type="entry name" value="KH"/>
    <property type="match status" value="1"/>
</dbReference>
<dbReference type="PANTHER" id="PTHR11760">
    <property type="entry name" value="30S/40S RIBOSOMAL PROTEIN S3"/>
    <property type="match status" value="1"/>
</dbReference>
<name>A0A2H0RCB2_UNCKA</name>
<evidence type="ECO:0000259" key="9">
    <source>
        <dbReference type="PROSITE" id="PS50823"/>
    </source>
</evidence>
<comment type="similarity">
    <text evidence="1 8">Belongs to the universal ribosomal protein uS3 family.</text>
</comment>
<evidence type="ECO:0000256" key="7">
    <source>
        <dbReference type="ARBA" id="ARBA00035257"/>
    </source>
</evidence>